<dbReference type="Gene3D" id="1.10.340.20">
    <property type="entry name" value="Apc36109-like domain"/>
    <property type="match status" value="1"/>
</dbReference>
<sequence length="86" mass="9840">MEVQVMHMMMYQALDQWDPFRCGEGNYDTEIADAIHAVHDLDSPDKLARKIQGIYEFSFESIIPLEQCKKMAETLLVIKNSGSCTI</sequence>
<protein>
    <submittedName>
        <fullName evidence="1">DUF1871 family protein</fullName>
    </submittedName>
</protein>
<dbReference type="AlphaFoldDB" id="A0A5D4S6M3"/>
<dbReference type="InterPro" id="IPR015053">
    <property type="entry name" value="DUF1871"/>
</dbReference>
<accession>A0A5D4S6M3</accession>
<dbReference type="GeneID" id="97351219"/>
<evidence type="ECO:0000313" key="1">
    <source>
        <dbReference type="EMBL" id="TYS58860.1"/>
    </source>
</evidence>
<dbReference type="EMBL" id="VTES01000009">
    <property type="protein sequence ID" value="TYS58860.1"/>
    <property type="molecule type" value="Genomic_DNA"/>
</dbReference>
<dbReference type="Proteomes" id="UP000323732">
    <property type="component" value="Unassembled WGS sequence"/>
</dbReference>
<dbReference type="InterPro" id="IPR023162">
    <property type="entry name" value="Apc36109-like_dom_sf"/>
</dbReference>
<organism evidence="1 2">
    <name type="scientific">Bacillus infantis</name>
    <dbReference type="NCBI Taxonomy" id="324767"/>
    <lineage>
        <taxon>Bacteria</taxon>
        <taxon>Bacillati</taxon>
        <taxon>Bacillota</taxon>
        <taxon>Bacilli</taxon>
        <taxon>Bacillales</taxon>
        <taxon>Bacillaceae</taxon>
        <taxon>Bacillus</taxon>
    </lineage>
</organism>
<dbReference type="Pfam" id="PF08958">
    <property type="entry name" value="DUF1871"/>
    <property type="match status" value="1"/>
</dbReference>
<dbReference type="SUPFAM" id="SSF116922">
    <property type="entry name" value="YugE-like"/>
    <property type="match status" value="1"/>
</dbReference>
<comment type="caution">
    <text evidence="1">The sequence shown here is derived from an EMBL/GenBank/DDBJ whole genome shotgun (WGS) entry which is preliminary data.</text>
</comment>
<gene>
    <name evidence="1" type="ORF">FZD47_23140</name>
</gene>
<dbReference type="RefSeq" id="WP_009795411.1">
    <property type="nucleotide sequence ID" value="NZ_CP160000.1"/>
</dbReference>
<name>A0A5D4S6M3_9BACI</name>
<evidence type="ECO:0000313" key="2">
    <source>
        <dbReference type="Proteomes" id="UP000323732"/>
    </source>
</evidence>
<reference evidence="1 2" key="1">
    <citation type="submission" date="2019-08" db="EMBL/GenBank/DDBJ databases">
        <title>Bacillus genomes from the desert of Cuatro Cienegas, Coahuila.</title>
        <authorList>
            <person name="Olmedo-Alvarez G."/>
        </authorList>
    </citation>
    <scope>NUCLEOTIDE SEQUENCE [LARGE SCALE GENOMIC DNA]</scope>
    <source>
        <strain evidence="1 2">CH37_1T</strain>
    </source>
</reference>
<proteinExistence type="predicted"/>